<dbReference type="PANTHER" id="PTHR43718:SF2">
    <property type="entry name" value="LON PROTEASE HOMOLOG, MITOCHONDRIAL"/>
    <property type="match status" value="1"/>
</dbReference>
<keyword evidence="12" id="KW-1185">Reference proteome</keyword>
<dbReference type="InterPro" id="IPR003593">
    <property type="entry name" value="AAA+_ATPase"/>
</dbReference>
<dbReference type="SMART" id="SM00382">
    <property type="entry name" value="AAA"/>
    <property type="match status" value="1"/>
</dbReference>
<dbReference type="EMBL" id="CAJVPS010025657">
    <property type="protein sequence ID" value="CAG8719586.1"/>
    <property type="molecule type" value="Genomic_DNA"/>
</dbReference>
<keyword evidence="2" id="KW-0547">Nucleotide-binding</keyword>
<dbReference type="FunFam" id="3.40.50.300:FF:000021">
    <property type="entry name" value="Lon protease homolog"/>
    <property type="match status" value="1"/>
</dbReference>
<feature type="domain" description="AAA+ ATPase" evidence="10">
    <location>
        <begin position="177"/>
        <end position="323"/>
    </location>
</feature>
<dbReference type="InterPro" id="IPR027417">
    <property type="entry name" value="P-loop_NTPase"/>
</dbReference>
<dbReference type="Gene3D" id="1.10.8.60">
    <property type="match status" value="1"/>
</dbReference>
<dbReference type="EC" id="3.4.21.53" evidence="7"/>
<comment type="caution">
    <text evidence="11">The sequence shown here is derived from an EMBL/GenBank/DDBJ whole genome shotgun (WGS) entry which is preliminary data.</text>
</comment>
<sequence>MTEIDKVDITNQQKENNEKQADPNNYNFPEEKSHWEKYKLYYLVGGSFFLTTLIILISNLNTNKQIRKINSYLQLGGNNYSSSSFFSDLDSPSMTSYSRRLETEPFPEYVKKRVKKEIKKIQRGSFGGQTKENREDSENDNLIEVKQTLDKEHFGMKKVKELIIEHLAVKKQAKKKLGTVLCLVGPPGTGKTKIAGLIAQALGRPFERVSLGGVHDEGEIRGHRSTYVSAKPGVIVQACQRAKVKNPVILVDEVDKMNESKYGGNPAAAFLEILDPEQNENFRDHYIELPVDLSQIMFICTANQIDTIPGPLRDRMEIIEIPSYTKDDKQTIAENHLVPRLLKKCNLTNEQITFESSAIQEIIDHYTWEAGLKTENITAEKVREYLGKPEISDLTFEADYSKSGVVNGLSAYNPEIGGGNVLPIE</sequence>
<reference evidence="11" key="1">
    <citation type="submission" date="2021-06" db="EMBL/GenBank/DDBJ databases">
        <authorList>
            <person name="Kallberg Y."/>
            <person name="Tangrot J."/>
            <person name="Rosling A."/>
        </authorList>
    </citation>
    <scope>NUCLEOTIDE SEQUENCE</scope>
    <source>
        <strain evidence="11">FL130A</strain>
    </source>
</reference>
<dbReference type="GO" id="GO:0004176">
    <property type="term" value="F:ATP-dependent peptidase activity"/>
    <property type="evidence" value="ECO:0007669"/>
    <property type="project" value="InterPro"/>
</dbReference>
<keyword evidence="9" id="KW-0812">Transmembrane</keyword>
<dbReference type="PANTHER" id="PTHR43718">
    <property type="entry name" value="LON PROTEASE"/>
    <property type="match status" value="1"/>
</dbReference>
<dbReference type="InterPro" id="IPR003959">
    <property type="entry name" value="ATPase_AAA_core"/>
</dbReference>
<keyword evidence="5" id="KW-0067">ATP-binding</keyword>
<dbReference type="GO" id="GO:0006515">
    <property type="term" value="P:protein quality control for misfolded or incompletely synthesized proteins"/>
    <property type="evidence" value="ECO:0007669"/>
    <property type="project" value="TreeGrafter"/>
</dbReference>
<evidence type="ECO:0000256" key="5">
    <source>
        <dbReference type="ARBA" id="ARBA00022840"/>
    </source>
</evidence>
<evidence type="ECO:0000256" key="6">
    <source>
        <dbReference type="ARBA" id="ARBA00050665"/>
    </source>
</evidence>
<keyword evidence="9" id="KW-1133">Transmembrane helix</keyword>
<protein>
    <recommendedName>
        <fullName evidence="7">endopeptidase La</fullName>
        <ecNumber evidence="7">3.4.21.53</ecNumber>
    </recommendedName>
</protein>
<dbReference type="AlphaFoldDB" id="A0A9N9NBE0"/>
<dbReference type="Gene3D" id="3.40.50.300">
    <property type="entry name" value="P-loop containing nucleotide triphosphate hydrolases"/>
    <property type="match status" value="1"/>
</dbReference>
<evidence type="ECO:0000313" key="11">
    <source>
        <dbReference type="EMBL" id="CAG8719586.1"/>
    </source>
</evidence>
<feature type="region of interest" description="Disordered" evidence="8">
    <location>
        <begin position="1"/>
        <end position="28"/>
    </location>
</feature>
<dbReference type="Pfam" id="PF00004">
    <property type="entry name" value="AAA"/>
    <property type="match status" value="1"/>
</dbReference>
<keyword evidence="9" id="KW-0472">Membrane</keyword>
<evidence type="ECO:0000256" key="4">
    <source>
        <dbReference type="ARBA" id="ARBA00022825"/>
    </source>
</evidence>
<accession>A0A9N9NBE0</accession>
<organism evidence="11 12">
    <name type="scientific">Ambispora leptoticha</name>
    <dbReference type="NCBI Taxonomy" id="144679"/>
    <lineage>
        <taxon>Eukaryota</taxon>
        <taxon>Fungi</taxon>
        <taxon>Fungi incertae sedis</taxon>
        <taxon>Mucoromycota</taxon>
        <taxon>Glomeromycotina</taxon>
        <taxon>Glomeromycetes</taxon>
        <taxon>Archaeosporales</taxon>
        <taxon>Ambisporaceae</taxon>
        <taxon>Ambispora</taxon>
    </lineage>
</organism>
<evidence type="ECO:0000256" key="7">
    <source>
        <dbReference type="ARBA" id="ARBA00066743"/>
    </source>
</evidence>
<feature type="transmembrane region" description="Helical" evidence="9">
    <location>
        <begin position="40"/>
        <end position="60"/>
    </location>
</feature>
<dbReference type="InterPro" id="IPR027065">
    <property type="entry name" value="Lon_Prtase"/>
</dbReference>
<dbReference type="SUPFAM" id="SSF52540">
    <property type="entry name" value="P-loop containing nucleoside triphosphate hydrolases"/>
    <property type="match status" value="1"/>
</dbReference>
<proteinExistence type="predicted"/>
<evidence type="ECO:0000256" key="2">
    <source>
        <dbReference type="ARBA" id="ARBA00022741"/>
    </source>
</evidence>
<name>A0A9N9NBE0_9GLOM</name>
<dbReference type="Proteomes" id="UP000789508">
    <property type="component" value="Unassembled WGS sequence"/>
</dbReference>
<evidence type="ECO:0000259" key="10">
    <source>
        <dbReference type="SMART" id="SM00382"/>
    </source>
</evidence>
<dbReference type="OrthoDB" id="2411602at2759"/>
<keyword evidence="3" id="KW-0378">Hydrolase</keyword>
<feature type="non-terminal residue" evidence="11">
    <location>
        <position position="1"/>
    </location>
</feature>
<dbReference type="GO" id="GO:0016887">
    <property type="term" value="F:ATP hydrolysis activity"/>
    <property type="evidence" value="ECO:0007669"/>
    <property type="project" value="InterPro"/>
</dbReference>
<evidence type="ECO:0000256" key="1">
    <source>
        <dbReference type="ARBA" id="ARBA00022670"/>
    </source>
</evidence>
<gene>
    <name evidence="11" type="ORF">ALEPTO_LOCUS12217</name>
</gene>
<keyword evidence="4" id="KW-0720">Serine protease</keyword>
<evidence type="ECO:0000256" key="8">
    <source>
        <dbReference type="SAM" id="MobiDB-lite"/>
    </source>
</evidence>
<evidence type="ECO:0000256" key="9">
    <source>
        <dbReference type="SAM" id="Phobius"/>
    </source>
</evidence>
<comment type="catalytic activity">
    <reaction evidence="6">
        <text>Hydrolysis of proteins in presence of ATP.</text>
        <dbReference type="EC" id="3.4.21.53"/>
    </reaction>
</comment>
<dbReference type="CDD" id="cd19500">
    <property type="entry name" value="RecA-like_Lon"/>
    <property type="match status" value="1"/>
</dbReference>
<evidence type="ECO:0000313" key="12">
    <source>
        <dbReference type="Proteomes" id="UP000789508"/>
    </source>
</evidence>
<dbReference type="GO" id="GO:0004252">
    <property type="term" value="F:serine-type endopeptidase activity"/>
    <property type="evidence" value="ECO:0007669"/>
    <property type="project" value="UniProtKB-EC"/>
</dbReference>
<evidence type="ECO:0000256" key="3">
    <source>
        <dbReference type="ARBA" id="ARBA00022801"/>
    </source>
</evidence>
<keyword evidence="1" id="KW-0645">Protease</keyword>
<dbReference type="GO" id="GO:0005524">
    <property type="term" value="F:ATP binding"/>
    <property type="evidence" value="ECO:0007669"/>
    <property type="project" value="UniProtKB-KW"/>
</dbReference>